<evidence type="ECO:0000313" key="1">
    <source>
        <dbReference type="EMBL" id="AVB77241.1"/>
    </source>
</evidence>
<sequence>MEADLRAKHLSYYILSKYGEKSLGIFKLLSSVPYFRSAVQDNKVGELLGMNLVSFEKYLRDQHNVFYKHTGRSFGLYYQQHGATIPLRKWDDDRVFSISGAVVHKVRALYPDAATLVSVPMVCMGHGSSVDDMLVDFDGVLFEEFVTNIGPNSSNYIAASDYDYVINYRTLVMEEGEIPAVMKYRVADILHRLFVQLRVTPIEVKATAQLPSVDGDGLLEVLTGTRRASVVPTGDAKLPEPVLQLLKSLYPDGECRGGAFYLTGPVVLDPFKIIGSEIIDITLPGLTPPQQSSTSASVSLPPDALAQAMGALSLPRSEPRPGVAACDGLGHDGSEFLVGVDLVIKYADLDVNGLSSKEREVALYGFPGAKVIFDKIGASGQAKIRHAVGVGTYRDVEAIGLVARVISEKIGRSQRLTPEQCALMAAGRFVAWKGNWQFGVNGEWERLR</sequence>
<protein>
    <submittedName>
        <fullName evidence="1">Uncharacterized protein</fullName>
    </submittedName>
</protein>
<organism evidence="1">
    <name type="scientific">Kwi virus</name>
    <dbReference type="NCBI Taxonomy" id="2081616"/>
    <lineage>
        <taxon>Viruses</taxon>
        <taxon>Riboviria</taxon>
        <taxon>Quenyaviruses</taxon>
    </lineage>
</organism>
<name>A0A2L1CD15_9VIRU</name>
<dbReference type="EMBL" id="KY634877">
    <property type="protein sequence ID" value="AVB77241.1"/>
    <property type="molecule type" value="mRNA"/>
</dbReference>
<accession>A0A2L1CD15</accession>
<reference evidence="1" key="1">
    <citation type="submission" date="2017-02" db="EMBL/GenBank/DDBJ databases">
        <title>Two novel viruses associated with Drosophilidae, identified by their small-RNA profile.</title>
        <authorList>
            <person name="Obbard D.J."/>
            <person name="Webster C.L."/>
            <person name="Akorli J."/>
            <person name="Lazzaro B.P."/>
        </authorList>
    </citation>
    <scope>NUCLEOTIDE SEQUENCE</scope>
    <source>
        <strain evidence="1">Pool-seq_E_1</strain>
    </source>
</reference>
<proteinExistence type="evidence at transcript level"/>